<comment type="catalytic activity">
    <reaction evidence="1">
        <text>cytidine(4) in tRNA(Pro) + S-adenosyl-L-methionine = 2'-O-methylcytidine(4) in tRNA(Pro) + S-adenosyl-L-homocysteine + H(+)</text>
        <dbReference type="Rhea" id="RHEA:32767"/>
        <dbReference type="Rhea" id="RHEA-COMP:10397"/>
        <dbReference type="Rhea" id="RHEA-COMP:10398"/>
        <dbReference type="ChEBI" id="CHEBI:15378"/>
        <dbReference type="ChEBI" id="CHEBI:57856"/>
        <dbReference type="ChEBI" id="CHEBI:59789"/>
        <dbReference type="ChEBI" id="CHEBI:74495"/>
        <dbReference type="ChEBI" id="CHEBI:82748"/>
        <dbReference type="EC" id="2.1.1.225"/>
    </reaction>
</comment>
<dbReference type="PANTHER" id="PTHR12998:SF0">
    <property type="entry name" value="TRNA:M(4)X MODIFICATION ENZYME TRM13 HOMOLOG"/>
    <property type="match status" value="1"/>
</dbReference>
<reference evidence="4 5" key="1">
    <citation type="journal article" date="2021" name="Elife">
        <title>Chloroplast acquisition without the gene transfer in kleptoplastic sea slugs, Plakobranchus ocellatus.</title>
        <authorList>
            <person name="Maeda T."/>
            <person name="Takahashi S."/>
            <person name="Yoshida T."/>
            <person name="Shimamura S."/>
            <person name="Takaki Y."/>
            <person name="Nagai Y."/>
            <person name="Toyoda A."/>
            <person name="Suzuki Y."/>
            <person name="Arimoto A."/>
            <person name="Ishii H."/>
            <person name="Satoh N."/>
            <person name="Nishiyama T."/>
            <person name="Hasebe M."/>
            <person name="Maruyama T."/>
            <person name="Minagawa J."/>
            <person name="Obokata J."/>
            <person name="Shigenobu S."/>
        </authorList>
    </citation>
    <scope>NUCLEOTIDE SEQUENCE [LARGE SCALE GENOMIC DNA]</scope>
</reference>
<evidence type="ECO:0000313" key="5">
    <source>
        <dbReference type="Proteomes" id="UP000735302"/>
    </source>
</evidence>
<dbReference type="EMBL" id="BLXT01000924">
    <property type="protein sequence ID" value="GFN81451.1"/>
    <property type="molecule type" value="Genomic_DNA"/>
</dbReference>
<keyword evidence="1" id="KW-0862">Zinc</keyword>
<keyword evidence="1" id="KW-0479">Metal-binding</keyword>
<dbReference type="GO" id="GO:0008270">
    <property type="term" value="F:zinc ion binding"/>
    <property type="evidence" value="ECO:0007669"/>
    <property type="project" value="UniProtKB-KW"/>
</dbReference>
<feature type="region of interest" description="Disordered" evidence="2">
    <location>
        <begin position="1"/>
        <end position="54"/>
    </location>
</feature>
<evidence type="ECO:0000259" key="3">
    <source>
        <dbReference type="Pfam" id="PF05206"/>
    </source>
</evidence>
<evidence type="ECO:0000256" key="1">
    <source>
        <dbReference type="RuleBase" id="RU367103"/>
    </source>
</evidence>
<proteinExistence type="inferred from homology"/>
<dbReference type="PANTHER" id="PTHR12998">
    <property type="entry name" value="TRNA:M(4)X MODIFICATION ENZYME TRM13 HOMOLOG"/>
    <property type="match status" value="1"/>
</dbReference>
<dbReference type="AlphaFoldDB" id="A0AAV3YF32"/>
<dbReference type="Proteomes" id="UP000735302">
    <property type="component" value="Unassembled WGS sequence"/>
</dbReference>
<sequence length="126" mass="14026">MFTVTSNSNPSNGHEASSTSSPTLNQASHSDKSSATTEMEGTEEDHCSKDLVNLTKTSGQALREQLSVSERERIGRQCKRIIDTGRLHYLRSKGMKAWLRQYIDEFTTPENVVLVACQTEIKDTCS</sequence>
<organism evidence="4 5">
    <name type="scientific">Plakobranchus ocellatus</name>
    <dbReference type="NCBI Taxonomy" id="259542"/>
    <lineage>
        <taxon>Eukaryota</taxon>
        <taxon>Metazoa</taxon>
        <taxon>Spiralia</taxon>
        <taxon>Lophotrochozoa</taxon>
        <taxon>Mollusca</taxon>
        <taxon>Gastropoda</taxon>
        <taxon>Heterobranchia</taxon>
        <taxon>Euthyneura</taxon>
        <taxon>Panpulmonata</taxon>
        <taxon>Sacoglossa</taxon>
        <taxon>Placobranchoidea</taxon>
        <taxon>Plakobranchidae</taxon>
        <taxon>Plakobranchus</taxon>
    </lineage>
</organism>
<keyword evidence="1" id="KW-0949">S-adenosyl-L-methionine</keyword>
<dbReference type="GO" id="GO:0030488">
    <property type="term" value="P:tRNA methylation"/>
    <property type="evidence" value="ECO:0007669"/>
    <property type="project" value="InterPro"/>
</dbReference>
<dbReference type="InterPro" id="IPR039044">
    <property type="entry name" value="Trm13"/>
</dbReference>
<dbReference type="GO" id="GO:0106050">
    <property type="term" value="F:tRNA 2'-O-methyltransferase activity"/>
    <property type="evidence" value="ECO:0007669"/>
    <property type="project" value="UniProtKB-UniRule"/>
</dbReference>
<dbReference type="InterPro" id="IPR007871">
    <property type="entry name" value="Methyltransferase_TRM13"/>
</dbReference>
<keyword evidence="5" id="KW-1185">Reference proteome</keyword>
<comment type="function">
    <text evidence="1">tRNA methylase which 2'-O-methylates cytidine(4) in tRNA(Pro) and tRNA(Gly)(GCC), and adenosine(4) in tRNA(His).</text>
</comment>
<evidence type="ECO:0000313" key="4">
    <source>
        <dbReference type="EMBL" id="GFN81451.1"/>
    </source>
</evidence>
<comment type="caution">
    <text evidence="4">The sequence shown here is derived from an EMBL/GenBank/DDBJ whole genome shotgun (WGS) entry which is preliminary data.</text>
</comment>
<dbReference type="EC" id="2.1.1.225" evidence="1"/>
<comment type="catalytic activity">
    <reaction evidence="1">
        <text>adenosine(4) in tRNA(His) + S-adenosyl-L-methionine = 2'-O-methyladenosine(4) in tRNA(His) + S-adenosyl-L-homocysteine + H(+)</text>
        <dbReference type="Rhea" id="RHEA:43196"/>
        <dbReference type="Rhea" id="RHEA-COMP:10401"/>
        <dbReference type="Rhea" id="RHEA-COMP:10402"/>
        <dbReference type="ChEBI" id="CHEBI:15378"/>
        <dbReference type="ChEBI" id="CHEBI:57856"/>
        <dbReference type="ChEBI" id="CHEBI:59789"/>
        <dbReference type="ChEBI" id="CHEBI:74411"/>
        <dbReference type="ChEBI" id="CHEBI:74477"/>
        <dbReference type="EC" id="2.1.1.225"/>
    </reaction>
</comment>
<keyword evidence="1" id="KW-0808">Transferase</keyword>
<protein>
    <recommendedName>
        <fullName evidence="1">tRNA:m(4)X modification enzyme TRM13</fullName>
        <ecNumber evidence="1">2.1.1.225</ecNumber>
    </recommendedName>
</protein>
<feature type="domain" description="Methyltransferase TRM13" evidence="3">
    <location>
        <begin position="35"/>
        <end position="116"/>
    </location>
</feature>
<keyword evidence="1" id="KW-0489">Methyltransferase</keyword>
<accession>A0AAV3YF32</accession>
<feature type="compositionally biased region" description="Polar residues" evidence="2">
    <location>
        <begin position="1"/>
        <end position="39"/>
    </location>
</feature>
<comment type="similarity">
    <text evidence="1">Belongs to the methyltransferase TRM13 family.</text>
</comment>
<name>A0AAV3YF32_9GAST</name>
<comment type="catalytic activity">
    <reaction evidence="1">
        <text>cytidine(4) in tRNA(Gly)(GCC) + S-adenosyl-L-methionine = 2'-O-methylcytidine(4) in tRNA(Gly)(GCC) + S-adenosyl-L-homocysteine + H(+)</text>
        <dbReference type="Rhea" id="RHEA:43192"/>
        <dbReference type="Rhea" id="RHEA-COMP:10399"/>
        <dbReference type="Rhea" id="RHEA-COMP:10400"/>
        <dbReference type="ChEBI" id="CHEBI:15378"/>
        <dbReference type="ChEBI" id="CHEBI:57856"/>
        <dbReference type="ChEBI" id="CHEBI:59789"/>
        <dbReference type="ChEBI" id="CHEBI:74495"/>
        <dbReference type="ChEBI" id="CHEBI:82748"/>
        <dbReference type="EC" id="2.1.1.225"/>
    </reaction>
</comment>
<keyword evidence="1" id="KW-0819">tRNA processing</keyword>
<evidence type="ECO:0000256" key="2">
    <source>
        <dbReference type="SAM" id="MobiDB-lite"/>
    </source>
</evidence>
<keyword evidence="1" id="KW-0863">Zinc-finger</keyword>
<gene>
    <name evidence="4" type="ORF">PoB_000795700</name>
</gene>
<dbReference type="Pfam" id="PF05206">
    <property type="entry name" value="TRM13"/>
    <property type="match status" value="1"/>
</dbReference>